<comment type="caution">
    <text evidence="6">The sequence shown here is derived from an EMBL/GenBank/DDBJ whole genome shotgun (WGS) entry which is preliminary data.</text>
</comment>
<evidence type="ECO:0000256" key="2">
    <source>
        <dbReference type="ARBA" id="ARBA00022723"/>
    </source>
</evidence>
<dbReference type="RefSeq" id="WP_101437529.1">
    <property type="nucleotide sequence ID" value="NZ_PJMY01000003.1"/>
</dbReference>
<evidence type="ECO:0000313" key="6">
    <source>
        <dbReference type="EMBL" id="PKV93990.1"/>
    </source>
</evidence>
<keyword evidence="3" id="KW-0378">Hydrolase</keyword>
<protein>
    <submittedName>
        <fullName evidence="6">Metallo-beta-lactamase superfamily protein</fullName>
    </submittedName>
</protein>
<evidence type="ECO:0000259" key="5">
    <source>
        <dbReference type="SMART" id="SM00849"/>
    </source>
</evidence>
<dbReference type="InterPro" id="IPR036866">
    <property type="entry name" value="RibonucZ/Hydroxyglut_hydro"/>
</dbReference>
<dbReference type="GO" id="GO:0046872">
    <property type="term" value="F:metal ion binding"/>
    <property type="evidence" value="ECO:0007669"/>
    <property type="project" value="UniProtKB-KW"/>
</dbReference>
<keyword evidence="7" id="KW-1185">Reference proteome</keyword>
<dbReference type="Gene3D" id="3.60.15.10">
    <property type="entry name" value="Ribonuclease Z/Hydroxyacylglutathione hydrolase-like"/>
    <property type="match status" value="1"/>
</dbReference>
<reference evidence="6 7" key="1">
    <citation type="submission" date="2017-12" db="EMBL/GenBank/DDBJ databases">
        <title>Sequencing the genomes of 1000 Actinobacteria strains.</title>
        <authorList>
            <person name="Klenk H.-P."/>
        </authorList>
    </citation>
    <scope>NUCLEOTIDE SEQUENCE [LARGE SCALE GENOMIC DNA]</scope>
    <source>
        <strain evidence="6 7">DSM 45165</strain>
    </source>
</reference>
<sequence length="293" mass="31117">MNPPYRILMLGMRSIVVGDIEIHALSDGRLQLPSSFFPGLHGKRSAPSTVPVVVGAFLIRTAGSAVLVDAGFGPRPSGEPHLPQHSKEQLHPVVSAVEPEHTGGLPAALAEAGVAREDIDTVVLTHLHADHLGWVAPNGEPYFPNAEVRYGAPDWAAFVEPAGRHDRGRVALEALRAQGKLHPLSDGETVAPGVTVRHAPGHTPGHYVLEVADQDRRAVLLGDVFQIPEQLADPTIGAASDVDRGQAELTRRRWLGEVVGTGTIVAAAHFPDEPFFRIAVDHTVEPVSAVAAS</sequence>
<dbReference type="Proteomes" id="UP000233750">
    <property type="component" value="Unassembled WGS sequence"/>
</dbReference>
<dbReference type="SMART" id="SM00849">
    <property type="entry name" value="Lactamase_B"/>
    <property type="match status" value="1"/>
</dbReference>
<dbReference type="GO" id="GO:0016787">
    <property type="term" value="F:hydrolase activity"/>
    <property type="evidence" value="ECO:0007669"/>
    <property type="project" value="UniProtKB-KW"/>
</dbReference>
<comment type="similarity">
    <text evidence="1">Belongs to the metallo-beta-lactamase superfamily.</text>
</comment>
<dbReference type="SUPFAM" id="SSF56281">
    <property type="entry name" value="Metallo-hydrolase/oxidoreductase"/>
    <property type="match status" value="1"/>
</dbReference>
<name>A0A2N3WJE6_9PSEU</name>
<dbReference type="EMBL" id="PJMY01000003">
    <property type="protein sequence ID" value="PKV93990.1"/>
    <property type="molecule type" value="Genomic_DNA"/>
</dbReference>
<dbReference type="Pfam" id="PF00753">
    <property type="entry name" value="Lactamase_B"/>
    <property type="match status" value="1"/>
</dbReference>
<proteinExistence type="inferred from homology"/>
<dbReference type="PANTHER" id="PTHR42978">
    <property type="entry name" value="QUORUM-QUENCHING LACTONASE YTNP-RELATED-RELATED"/>
    <property type="match status" value="1"/>
</dbReference>
<organism evidence="6 7">
    <name type="scientific">Amycolatopsis echigonensis</name>
    <dbReference type="NCBI Taxonomy" id="2576905"/>
    <lineage>
        <taxon>Bacteria</taxon>
        <taxon>Bacillati</taxon>
        <taxon>Actinomycetota</taxon>
        <taxon>Actinomycetes</taxon>
        <taxon>Pseudonocardiales</taxon>
        <taxon>Pseudonocardiaceae</taxon>
        <taxon>Amycolatopsis</taxon>
    </lineage>
</organism>
<keyword evidence="2" id="KW-0479">Metal-binding</keyword>
<feature type="domain" description="Metallo-beta-lactamase" evidence="5">
    <location>
        <begin position="53"/>
        <end position="269"/>
    </location>
</feature>
<dbReference type="InterPro" id="IPR051013">
    <property type="entry name" value="MBL_superfamily_lactonases"/>
</dbReference>
<evidence type="ECO:0000256" key="4">
    <source>
        <dbReference type="ARBA" id="ARBA00022833"/>
    </source>
</evidence>
<dbReference type="AlphaFoldDB" id="A0A2N3WJE6"/>
<keyword evidence="4" id="KW-0862">Zinc</keyword>
<dbReference type="InterPro" id="IPR001279">
    <property type="entry name" value="Metallo-B-lactamas"/>
</dbReference>
<accession>A0A2N3WJE6</accession>
<evidence type="ECO:0000256" key="1">
    <source>
        <dbReference type="ARBA" id="ARBA00007749"/>
    </source>
</evidence>
<dbReference type="OrthoDB" id="5177904at2"/>
<evidence type="ECO:0000313" key="7">
    <source>
        <dbReference type="Proteomes" id="UP000233750"/>
    </source>
</evidence>
<dbReference type="PANTHER" id="PTHR42978:SF6">
    <property type="entry name" value="QUORUM-QUENCHING LACTONASE YTNP-RELATED"/>
    <property type="match status" value="1"/>
</dbReference>
<evidence type="ECO:0000256" key="3">
    <source>
        <dbReference type="ARBA" id="ARBA00022801"/>
    </source>
</evidence>
<dbReference type="CDD" id="cd07720">
    <property type="entry name" value="OPHC2-like_MBL-fold"/>
    <property type="match status" value="1"/>
</dbReference>
<gene>
    <name evidence="6" type="ORF">ATK30_4853</name>
</gene>